<dbReference type="Gene3D" id="3.40.630.30">
    <property type="match status" value="1"/>
</dbReference>
<dbReference type="InterPro" id="IPR050680">
    <property type="entry name" value="YpeA/RimI_acetyltransf"/>
</dbReference>
<dbReference type="SUPFAM" id="SSF55729">
    <property type="entry name" value="Acyl-CoA N-acyltransferases (Nat)"/>
    <property type="match status" value="1"/>
</dbReference>
<keyword evidence="1 4" id="KW-0808">Transferase</keyword>
<dbReference type="RefSeq" id="WP_036267467.1">
    <property type="nucleotide sequence ID" value="NZ_LMTZ01000072.1"/>
</dbReference>
<evidence type="ECO:0000313" key="5">
    <source>
        <dbReference type="EMBL" id="KST68260.1"/>
    </source>
</evidence>
<evidence type="ECO:0000256" key="2">
    <source>
        <dbReference type="ARBA" id="ARBA00023315"/>
    </source>
</evidence>
<organism evidence="4 6">
    <name type="scientific">Mastigocoleus testarum BC008</name>
    <dbReference type="NCBI Taxonomy" id="371196"/>
    <lineage>
        <taxon>Bacteria</taxon>
        <taxon>Bacillati</taxon>
        <taxon>Cyanobacteriota</taxon>
        <taxon>Cyanophyceae</taxon>
        <taxon>Nostocales</taxon>
        <taxon>Hapalosiphonaceae</taxon>
        <taxon>Mastigocoleus</taxon>
    </lineage>
</organism>
<dbReference type="Pfam" id="PF00583">
    <property type="entry name" value="Acetyltransf_1"/>
    <property type="match status" value="1"/>
</dbReference>
<name>A0A0V7ZUT7_9CYAN</name>
<dbReference type="Proteomes" id="UP000053372">
    <property type="component" value="Unassembled WGS sequence"/>
</dbReference>
<dbReference type="InterPro" id="IPR000182">
    <property type="entry name" value="GNAT_dom"/>
</dbReference>
<dbReference type="EMBL" id="LMTZ01000073">
    <property type="protein sequence ID" value="KST68250.1"/>
    <property type="molecule type" value="Genomic_DNA"/>
</dbReference>
<dbReference type="EMBL" id="LMTZ01000072">
    <property type="protein sequence ID" value="KST68260.1"/>
    <property type="molecule type" value="Genomic_DNA"/>
</dbReference>
<evidence type="ECO:0000313" key="4">
    <source>
        <dbReference type="EMBL" id="KST68250.1"/>
    </source>
</evidence>
<gene>
    <name evidence="4" type="ORF">BC008_00375</name>
    <name evidence="5" type="ORF">BC008_00430</name>
</gene>
<keyword evidence="6" id="KW-1185">Reference proteome</keyword>
<proteinExistence type="predicted"/>
<protein>
    <submittedName>
        <fullName evidence="4">Spermidine acetyltransferase</fullName>
    </submittedName>
</protein>
<dbReference type="PROSITE" id="PS51186">
    <property type="entry name" value="GNAT"/>
    <property type="match status" value="1"/>
</dbReference>
<evidence type="ECO:0000256" key="1">
    <source>
        <dbReference type="ARBA" id="ARBA00022679"/>
    </source>
</evidence>
<reference evidence="4 6" key="1">
    <citation type="journal article" date="2015" name="Genome Announc.">
        <title>Draft Genome of the Euendolithic (true boring) Cyanobacterium Mastigocoleus testarum strain BC008.</title>
        <authorList>
            <person name="Guida B.S."/>
            <person name="Garcia-Pichel F."/>
        </authorList>
    </citation>
    <scope>NUCLEOTIDE SEQUENCE [LARGE SCALE GENOMIC DNA]</scope>
    <source>
        <strain evidence="4 6">BC008</strain>
    </source>
</reference>
<feature type="domain" description="N-acetyltransferase" evidence="3">
    <location>
        <begin position="3"/>
        <end position="146"/>
    </location>
</feature>
<sequence length="151" mass="17305">MSIILREINRDNWKECIKLKPDETQVNFVASNVYSLLESKFEPSFFPLAIYSNETMVGFVMYGLDDDDGSWWVIRLMVDQNHQKNGYGKAAMLEAIEILRNKPGCARVFTSYVPENLVAEKLYLSLGFEKTGKIEDGEIVVCLPLDTKIER</sequence>
<dbReference type="PANTHER" id="PTHR43420:SF47">
    <property type="entry name" value="N-ACETYLTRANSFERASE DOMAIN-CONTAINING PROTEIN"/>
    <property type="match status" value="1"/>
</dbReference>
<dbReference type="PANTHER" id="PTHR43420">
    <property type="entry name" value="ACETYLTRANSFERASE"/>
    <property type="match status" value="1"/>
</dbReference>
<dbReference type="AlphaFoldDB" id="A0A0V7ZUT7"/>
<evidence type="ECO:0000313" key="6">
    <source>
        <dbReference type="Proteomes" id="UP000053372"/>
    </source>
</evidence>
<accession>A0A0V7ZUT7</accession>
<dbReference type="CDD" id="cd04301">
    <property type="entry name" value="NAT_SF"/>
    <property type="match status" value="1"/>
</dbReference>
<evidence type="ECO:0000259" key="3">
    <source>
        <dbReference type="PROSITE" id="PS51186"/>
    </source>
</evidence>
<comment type="caution">
    <text evidence="4">The sequence shown here is derived from an EMBL/GenBank/DDBJ whole genome shotgun (WGS) entry which is preliminary data.</text>
</comment>
<keyword evidence="2" id="KW-0012">Acyltransferase</keyword>
<dbReference type="OrthoDB" id="9127144at2"/>
<dbReference type="InterPro" id="IPR016181">
    <property type="entry name" value="Acyl_CoA_acyltransferase"/>
</dbReference>
<dbReference type="GO" id="GO:0016747">
    <property type="term" value="F:acyltransferase activity, transferring groups other than amino-acyl groups"/>
    <property type="evidence" value="ECO:0007669"/>
    <property type="project" value="InterPro"/>
</dbReference>